<evidence type="ECO:0000313" key="1">
    <source>
        <dbReference type="EMBL" id="MER2286635.1"/>
    </source>
</evidence>
<keyword evidence="2" id="KW-1185">Reference proteome</keyword>
<name>A0ABV1QVN2_9HYPH</name>
<dbReference type="RefSeq" id="WP_350376856.1">
    <property type="nucleotide sequence ID" value="NZ_JBELQD010000001.1"/>
</dbReference>
<evidence type="ECO:0000313" key="2">
    <source>
        <dbReference type="Proteomes" id="UP001432995"/>
    </source>
</evidence>
<reference evidence="1" key="1">
    <citation type="submission" date="2024-06" db="EMBL/GenBank/DDBJ databases">
        <authorList>
            <person name="Campbell A.G."/>
        </authorList>
    </citation>
    <scope>NUCLEOTIDE SEQUENCE</scope>
    <source>
        <strain evidence="1">EM17</strain>
    </source>
</reference>
<organism evidence="1 2">
    <name type="scientific">Methylobacterium brachiatum</name>
    <dbReference type="NCBI Taxonomy" id="269660"/>
    <lineage>
        <taxon>Bacteria</taxon>
        <taxon>Pseudomonadati</taxon>
        <taxon>Pseudomonadota</taxon>
        <taxon>Alphaproteobacteria</taxon>
        <taxon>Hyphomicrobiales</taxon>
        <taxon>Methylobacteriaceae</taxon>
        <taxon>Methylobacterium</taxon>
    </lineage>
</organism>
<protein>
    <submittedName>
        <fullName evidence="1">Uncharacterized protein</fullName>
    </submittedName>
</protein>
<comment type="caution">
    <text evidence="1">The sequence shown here is derived from an EMBL/GenBank/DDBJ whole genome shotgun (WGS) entry which is preliminary data.</text>
</comment>
<proteinExistence type="predicted"/>
<dbReference type="EMBL" id="JBELQD010000001">
    <property type="protein sequence ID" value="MER2286635.1"/>
    <property type="molecule type" value="Genomic_DNA"/>
</dbReference>
<accession>A0ABV1QVN2</accession>
<dbReference type="Proteomes" id="UP001432995">
    <property type="component" value="Unassembled WGS sequence"/>
</dbReference>
<sequence length="135" mass="15455">MTPDQVISASNGRVKRTDPAFLESHKDYAPVNGSHRLTTGDDASVSFYFKESRLVHVTLHFITSHATEVPRLLRQTYGEPIFKEISSGKYTSDKTEWRSEKYNLHIELTEMRMGLDYPSLSITYRPLFEPTQSGL</sequence>
<gene>
    <name evidence="1" type="ORF">ABS770_00060</name>
</gene>